<organism evidence="1">
    <name type="scientific">Tanacetum cinerariifolium</name>
    <name type="common">Dalmatian daisy</name>
    <name type="synonym">Chrysanthemum cinerariifolium</name>
    <dbReference type="NCBI Taxonomy" id="118510"/>
    <lineage>
        <taxon>Eukaryota</taxon>
        <taxon>Viridiplantae</taxon>
        <taxon>Streptophyta</taxon>
        <taxon>Embryophyta</taxon>
        <taxon>Tracheophyta</taxon>
        <taxon>Spermatophyta</taxon>
        <taxon>Magnoliopsida</taxon>
        <taxon>eudicotyledons</taxon>
        <taxon>Gunneridae</taxon>
        <taxon>Pentapetalae</taxon>
        <taxon>asterids</taxon>
        <taxon>campanulids</taxon>
        <taxon>Asterales</taxon>
        <taxon>Asteraceae</taxon>
        <taxon>Asteroideae</taxon>
        <taxon>Anthemideae</taxon>
        <taxon>Anthemidinae</taxon>
        <taxon>Tanacetum</taxon>
    </lineage>
</organism>
<dbReference type="EMBL" id="BKCJ011072558">
    <property type="protein sequence ID" value="GFC79898.1"/>
    <property type="molecule type" value="Genomic_DNA"/>
</dbReference>
<proteinExistence type="predicted"/>
<name>A0A699R397_TANCI</name>
<sequence length="102" mass="12111">MHWFHNMMLWVDMTRVFMQKRNQPTMPSWHSPLKVLLVLTMRYHSGDGYHAVHPPYTETFMPPKSDLVFHDAPNVNETDHTAFNVELSLTKPDKDFSHTYRP</sequence>
<reference evidence="1" key="1">
    <citation type="journal article" date="2019" name="Sci. Rep.">
        <title>Draft genome of Tanacetum cinerariifolium, the natural source of mosquito coil.</title>
        <authorList>
            <person name="Yamashiro T."/>
            <person name="Shiraishi A."/>
            <person name="Satake H."/>
            <person name="Nakayama K."/>
        </authorList>
    </citation>
    <scope>NUCLEOTIDE SEQUENCE</scope>
</reference>
<dbReference type="AlphaFoldDB" id="A0A699R397"/>
<evidence type="ECO:0000313" key="1">
    <source>
        <dbReference type="EMBL" id="GFC79898.1"/>
    </source>
</evidence>
<comment type="caution">
    <text evidence="1">The sequence shown here is derived from an EMBL/GenBank/DDBJ whole genome shotgun (WGS) entry which is preliminary data.</text>
</comment>
<accession>A0A699R397</accession>
<gene>
    <name evidence="1" type="ORF">Tci_851868</name>
</gene>
<protein>
    <submittedName>
        <fullName evidence="1">Uncharacterized protein</fullName>
    </submittedName>
</protein>